<keyword evidence="7 9" id="KW-0482">Metalloprotease</keyword>
<feature type="compositionally biased region" description="Low complexity" evidence="10">
    <location>
        <begin position="532"/>
        <end position="544"/>
    </location>
</feature>
<proteinExistence type="inferred from homology"/>
<evidence type="ECO:0000256" key="2">
    <source>
        <dbReference type="ARBA" id="ARBA00022670"/>
    </source>
</evidence>
<dbReference type="Proteomes" id="UP001201273">
    <property type="component" value="Unassembled WGS sequence"/>
</dbReference>
<evidence type="ECO:0000256" key="9">
    <source>
        <dbReference type="RuleBase" id="RU366073"/>
    </source>
</evidence>
<keyword evidence="13" id="KW-1185">Reference proteome</keyword>
<sequence length="684" mass="73993">MFKLKGSVIAVAAALIASPAFSAEVVELNLDDVNSLGIVGSPQALSLGILAEPDGLSVAEQSNSAQHGELHQTLQQYYQGVPILGGDIVLLKNEQTEKYTYVAGSVLKNIEDDVKSVTPLISVRDIDGLAKQIIARDEGTSLDRVKQEQPTQLYIYASESGKAHLAYLFFGFVDVNAVKAPVLIMDANTGEVLEQYNNIPHAKATGEGGNERRGLISYGQGEWDHLSVTKSGNRCTLENQDVRIVNLNNRADYTTTSPAYPYNCVDSDNRFVEADVNGAYGVGSEALYNGTKHVQMFRDWYATAALPSKLIMRVHYGNTDKDANNAFWYQGKMSFGDGGSRFHPFTSVSVVGHEVAHGFTENHSGLVYRNQSGGLNESFSDMAGMALKEYIYGRADFIMGNEIYKNSGFMRSMKNPTSDGRSIDHVSRYTTGMDPHHSSGVFNKVFYNLATTPGWNVRYAFEVFLRANERRLWTSNATYQQAGDGACRAAADLGWDGNDIAAALSDVGLSSSYCRAGKKPVGGVTPTVAPTLAPTVTPTTEPTIAPTPDPLPGGAWNSQKVYLAGDKVSHKGKQYVSLWWNQGQEPGTAQWGPWDLVDGGTVPEPTPQPTVAPTVAPTVEPSVTPTNEPGEGCNGVGAWSANQSYSLGDEVVYSGNRYEAIWWSTNVVPTASSAWNIWKKLGGC</sequence>
<dbReference type="Gene3D" id="3.10.450.490">
    <property type="match status" value="1"/>
</dbReference>
<evidence type="ECO:0000256" key="8">
    <source>
        <dbReference type="ARBA" id="ARBA00023145"/>
    </source>
</evidence>
<keyword evidence="5 9" id="KW-0378">Hydrolase</keyword>
<dbReference type="Pfam" id="PF01447">
    <property type="entry name" value="Peptidase_M4"/>
    <property type="match status" value="1"/>
</dbReference>
<name>A0ABS8W9X0_9GAMM</name>
<evidence type="ECO:0000313" key="13">
    <source>
        <dbReference type="Proteomes" id="UP001201273"/>
    </source>
</evidence>
<dbReference type="Pfam" id="PF02839">
    <property type="entry name" value="CBM_5_12"/>
    <property type="match status" value="2"/>
</dbReference>
<evidence type="ECO:0000256" key="6">
    <source>
        <dbReference type="ARBA" id="ARBA00022833"/>
    </source>
</evidence>
<feature type="chain" id="PRO_5044960798" description="Neutral metalloproteinase" evidence="9">
    <location>
        <begin position="23"/>
        <end position="684"/>
    </location>
</feature>
<dbReference type="InterPro" id="IPR023612">
    <property type="entry name" value="Peptidase_M4"/>
</dbReference>
<dbReference type="InterPro" id="IPR027268">
    <property type="entry name" value="Peptidase_M4/M1_CTD_sf"/>
</dbReference>
<keyword evidence="9" id="KW-0964">Secreted</keyword>
<dbReference type="Pfam" id="PF07504">
    <property type="entry name" value="FTP"/>
    <property type="match status" value="1"/>
</dbReference>
<keyword evidence="6 9" id="KW-0862">Zinc</keyword>
<dbReference type="Pfam" id="PF02868">
    <property type="entry name" value="Peptidase_M4_C"/>
    <property type="match status" value="1"/>
</dbReference>
<dbReference type="SUPFAM" id="SSF51055">
    <property type="entry name" value="Carbohydrate binding domain"/>
    <property type="match status" value="2"/>
</dbReference>
<dbReference type="Gene3D" id="2.10.10.20">
    <property type="entry name" value="Carbohydrate-binding module superfamily 5/12"/>
    <property type="match status" value="2"/>
</dbReference>
<dbReference type="RefSeq" id="WP_233052407.1">
    <property type="nucleotide sequence ID" value="NZ_JAIMJA010000007.1"/>
</dbReference>
<keyword evidence="2 9" id="KW-0645">Protease</keyword>
<dbReference type="InterPro" id="IPR001570">
    <property type="entry name" value="Peptidase_M4_C_domain"/>
</dbReference>
<dbReference type="CDD" id="cd12215">
    <property type="entry name" value="ChiC_BD"/>
    <property type="match status" value="2"/>
</dbReference>
<dbReference type="SUPFAM" id="SSF55486">
    <property type="entry name" value="Metalloproteases ('zincins'), catalytic domain"/>
    <property type="match status" value="1"/>
</dbReference>
<dbReference type="Gene3D" id="3.10.170.10">
    <property type="match status" value="1"/>
</dbReference>
<keyword evidence="8" id="KW-0865">Zymogen</keyword>
<evidence type="ECO:0000256" key="3">
    <source>
        <dbReference type="ARBA" id="ARBA00022723"/>
    </source>
</evidence>
<dbReference type="Gene3D" id="3.10.450.40">
    <property type="match status" value="1"/>
</dbReference>
<evidence type="ECO:0000259" key="11">
    <source>
        <dbReference type="SMART" id="SM00495"/>
    </source>
</evidence>
<dbReference type="EC" id="3.4.24.-" evidence="9"/>
<keyword evidence="3" id="KW-0479">Metal-binding</keyword>
<dbReference type="Gene3D" id="1.10.390.10">
    <property type="entry name" value="Neutral Protease Domain 2"/>
    <property type="match status" value="1"/>
</dbReference>
<comment type="cofactor">
    <cofactor evidence="9">
        <name>Zn(2+)</name>
        <dbReference type="ChEBI" id="CHEBI:29105"/>
    </cofactor>
</comment>
<evidence type="ECO:0000256" key="4">
    <source>
        <dbReference type="ARBA" id="ARBA00022729"/>
    </source>
</evidence>
<comment type="similarity">
    <text evidence="1 9">Belongs to the peptidase M4 family.</text>
</comment>
<comment type="subcellular location">
    <subcellularLocation>
        <location evidence="9">Secreted</location>
    </subcellularLocation>
</comment>
<dbReference type="SMART" id="SM00495">
    <property type="entry name" value="ChtBD3"/>
    <property type="match status" value="2"/>
</dbReference>
<evidence type="ECO:0000313" key="12">
    <source>
        <dbReference type="EMBL" id="MCE2594897.1"/>
    </source>
</evidence>
<evidence type="ECO:0000256" key="5">
    <source>
        <dbReference type="ARBA" id="ARBA00022801"/>
    </source>
</evidence>
<organism evidence="12 13">
    <name type="scientific">Motilimonas cestriensis</name>
    <dbReference type="NCBI Taxonomy" id="2742685"/>
    <lineage>
        <taxon>Bacteria</taxon>
        <taxon>Pseudomonadati</taxon>
        <taxon>Pseudomonadota</taxon>
        <taxon>Gammaproteobacteria</taxon>
        <taxon>Alteromonadales</taxon>
        <taxon>Alteromonadales genera incertae sedis</taxon>
        <taxon>Motilimonas</taxon>
    </lineage>
</organism>
<gene>
    <name evidence="12" type="ORF">K6Y31_08725</name>
</gene>
<keyword evidence="4 9" id="KW-0732">Signal</keyword>
<dbReference type="CDD" id="cd09597">
    <property type="entry name" value="M4_TLP"/>
    <property type="match status" value="1"/>
</dbReference>
<feature type="domain" description="Chitin-binding type-3" evidence="11">
    <location>
        <begin position="636"/>
        <end position="681"/>
    </location>
</feature>
<dbReference type="PANTHER" id="PTHR33794">
    <property type="entry name" value="BACILLOLYSIN"/>
    <property type="match status" value="1"/>
</dbReference>
<feature type="region of interest" description="Disordered" evidence="10">
    <location>
        <begin position="532"/>
        <end position="552"/>
    </location>
</feature>
<reference evidence="12 13" key="1">
    <citation type="journal article" date="2022" name="Environ. Microbiol. Rep.">
        <title>Eco-phylogenetic analyses reveal divergent evolution of vitamin B12 metabolism in the marine bacterial family 'Psychromonadaceae'.</title>
        <authorList>
            <person name="Jin X."/>
            <person name="Yang Y."/>
            <person name="Cao H."/>
            <person name="Gao B."/>
            <person name="Zhao Z."/>
        </authorList>
    </citation>
    <scope>NUCLEOTIDE SEQUENCE [LARGE SCALE GENOMIC DNA]</scope>
    <source>
        <strain evidence="12 13">MKS20</strain>
    </source>
</reference>
<dbReference type="EMBL" id="JAIMJA010000007">
    <property type="protein sequence ID" value="MCE2594897.1"/>
    <property type="molecule type" value="Genomic_DNA"/>
</dbReference>
<dbReference type="InterPro" id="IPR050728">
    <property type="entry name" value="Zinc_Metalloprotease_M4"/>
</dbReference>
<comment type="function">
    <text evidence="9">Extracellular zinc metalloprotease.</text>
</comment>
<evidence type="ECO:0000256" key="1">
    <source>
        <dbReference type="ARBA" id="ARBA00009388"/>
    </source>
</evidence>
<dbReference type="PRINTS" id="PR00730">
    <property type="entry name" value="THERMOLYSIN"/>
</dbReference>
<feature type="signal peptide" evidence="9">
    <location>
        <begin position="1"/>
        <end position="22"/>
    </location>
</feature>
<dbReference type="PANTHER" id="PTHR33794:SF1">
    <property type="entry name" value="BACILLOLYSIN"/>
    <property type="match status" value="1"/>
</dbReference>
<dbReference type="InterPro" id="IPR036573">
    <property type="entry name" value="CBM_sf_5/12"/>
</dbReference>
<protein>
    <recommendedName>
        <fullName evidence="9">Neutral metalloproteinase</fullName>
        <ecNumber evidence="9">3.4.24.-</ecNumber>
    </recommendedName>
</protein>
<evidence type="ECO:0000256" key="10">
    <source>
        <dbReference type="SAM" id="MobiDB-lite"/>
    </source>
</evidence>
<feature type="domain" description="Chitin-binding type-3" evidence="11">
    <location>
        <begin position="553"/>
        <end position="597"/>
    </location>
</feature>
<evidence type="ECO:0000256" key="7">
    <source>
        <dbReference type="ARBA" id="ARBA00023049"/>
    </source>
</evidence>
<dbReference type="InterPro" id="IPR003610">
    <property type="entry name" value="CBM5/12"/>
</dbReference>
<dbReference type="InterPro" id="IPR013856">
    <property type="entry name" value="Peptidase_M4_domain"/>
</dbReference>
<accession>A0ABS8W9X0</accession>
<dbReference type="InterPro" id="IPR011096">
    <property type="entry name" value="FTP_domain"/>
</dbReference>
<comment type="caution">
    <text evidence="12">The sequence shown here is derived from an EMBL/GenBank/DDBJ whole genome shotgun (WGS) entry which is preliminary data.</text>
</comment>